<sequence>MINIMVPKTSPPNEGFPVMFYIHGGGFEFRSATELGYEKIVDHFVSRKIVFVTFSYRLGPLGFLTTSDDVLPGNLGLWDQSLAMDFAREILPSFGGNVDEITILGVSAGSASVSAFTISPHTNTKFQRAIQISGSMFANYAIDTRTDSSSSLFIGAIECQKRLSKAIMECLKQKDVEEFLKAAKVVGGDWYQVGGVRYHPRLDFDFFPTDLQTLIKKAPKIPSIIGLTDAELGLQVFDKSNGTVFAAVNFDSHTIESLKESLKKIAFGSVELSAHFERFYANPTREELKDPLFPVRKQLQISSDIIFTIPAAQEILEKLDNDWPVYLYLEDYFSDLPLLEGFPIKGAFHANEMAYMFGLDQPLPILEDENDKKFTQILVEMMESFTKRGKPEVQKNSWIPAEKGRLRYLNLNLKSSMKERGFFEDSIDFWTKLAEEVDPDLLKDITPLTGRAKETLRDRSEF</sequence>
<dbReference type="InterPro" id="IPR002018">
    <property type="entry name" value="CarbesteraseB"/>
</dbReference>
<comment type="caution">
    <text evidence="6">The sequence shown here is derived from an EMBL/GenBank/DDBJ whole genome shotgun (WGS) entry which is preliminary data.</text>
</comment>
<dbReference type="InterPro" id="IPR050309">
    <property type="entry name" value="Type-B_Carboxylest/Lipase"/>
</dbReference>
<dbReference type="EMBL" id="AZBU02000002">
    <property type="protein sequence ID" value="TKR92381.1"/>
    <property type="molecule type" value="Genomic_DNA"/>
</dbReference>
<dbReference type="SUPFAM" id="SSF53474">
    <property type="entry name" value="alpha/beta-Hydrolases"/>
    <property type="match status" value="1"/>
</dbReference>
<reference evidence="6" key="3">
    <citation type="journal article" date="2019" name="G3 (Bethesda)">
        <title>Hybrid Assembly of the Genome of the Entomopathogenic Nematode Steinernema carpocapsae Identifies the X-Chromosome.</title>
        <authorList>
            <person name="Serra L."/>
            <person name="Macchietto M."/>
            <person name="Macias-Munoz A."/>
            <person name="McGill C.J."/>
            <person name="Rodriguez I.M."/>
            <person name="Rodriguez B."/>
            <person name="Murad R."/>
            <person name="Mortazavi A."/>
        </authorList>
    </citation>
    <scope>NUCLEOTIDE SEQUENCE</scope>
    <source>
        <strain evidence="6">ALL</strain>
    </source>
</reference>
<dbReference type="PROSITE" id="PS00122">
    <property type="entry name" value="CARBOXYLESTERASE_B_1"/>
    <property type="match status" value="1"/>
</dbReference>
<reference evidence="6" key="1">
    <citation type="submission" date="2013-11" db="EMBL/GenBank/DDBJ databases">
        <authorList>
            <person name="Sternberg P."/>
            <person name="Dillman A."/>
            <person name="Macchietto M."/>
        </authorList>
    </citation>
    <scope>NUCLEOTIDE SEQUENCE</scope>
    <source>
        <strain evidence="6">ALL</strain>
    </source>
</reference>
<name>A0A4U5P8S3_STECR</name>
<evidence type="ECO:0000313" key="6">
    <source>
        <dbReference type="EMBL" id="TKR92381.1"/>
    </source>
</evidence>
<dbReference type="OrthoDB" id="5854651at2759"/>
<dbReference type="EC" id="3.1.1.-" evidence="4"/>
<proteinExistence type="inferred from homology"/>
<dbReference type="PANTHER" id="PTHR11559">
    <property type="entry name" value="CARBOXYLESTERASE"/>
    <property type="match status" value="1"/>
</dbReference>
<evidence type="ECO:0000256" key="1">
    <source>
        <dbReference type="ARBA" id="ARBA00005964"/>
    </source>
</evidence>
<dbReference type="AlphaFoldDB" id="A0A4U5P8S3"/>
<evidence type="ECO:0000256" key="3">
    <source>
        <dbReference type="ARBA" id="ARBA00022801"/>
    </source>
</evidence>
<gene>
    <name evidence="6" type="ORF">L596_007047</name>
</gene>
<comment type="similarity">
    <text evidence="1 4">Belongs to the type-B carboxylesterase/lipase family.</text>
</comment>
<keyword evidence="3 4" id="KW-0378">Hydrolase</keyword>
<dbReference type="InterPro" id="IPR019826">
    <property type="entry name" value="Carboxylesterase_B_AS"/>
</dbReference>
<evidence type="ECO:0000256" key="2">
    <source>
        <dbReference type="ARBA" id="ARBA00022487"/>
    </source>
</evidence>
<dbReference type="InterPro" id="IPR029058">
    <property type="entry name" value="AB_hydrolase_fold"/>
</dbReference>
<keyword evidence="2" id="KW-0719">Serine esterase</keyword>
<organism evidence="6">
    <name type="scientific">Steinernema carpocapsae</name>
    <name type="common">Entomopathogenic nematode</name>
    <dbReference type="NCBI Taxonomy" id="34508"/>
    <lineage>
        <taxon>Eukaryota</taxon>
        <taxon>Metazoa</taxon>
        <taxon>Ecdysozoa</taxon>
        <taxon>Nematoda</taxon>
        <taxon>Chromadorea</taxon>
        <taxon>Rhabditida</taxon>
        <taxon>Tylenchina</taxon>
        <taxon>Panagrolaimomorpha</taxon>
        <taxon>Strongyloidoidea</taxon>
        <taxon>Steinernematidae</taxon>
        <taxon>Steinernema</taxon>
    </lineage>
</organism>
<feature type="domain" description="Carboxylesterase type B" evidence="5">
    <location>
        <begin position="2"/>
        <end position="430"/>
    </location>
</feature>
<evidence type="ECO:0000256" key="4">
    <source>
        <dbReference type="RuleBase" id="RU361235"/>
    </source>
</evidence>
<dbReference type="Gene3D" id="3.40.50.1820">
    <property type="entry name" value="alpha/beta hydrolase"/>
    <property type="match status" value="1"/>
</dbReference>
<dbReference type="Pfam" id="PF00135">
    <property type="entry name" value="COesterase"/>
    <property type="match status" value="1"/>
</dbReference>
<protein>
    <recommendedName>
        <fullName evidence="4">Carboxylic ester hydrolase</fullName>
        <ecNumber evidence="4">3.1.1.-</ecNumber>
    </recommendedName>
</protein>
<accession>A0A4U5P8S3</accession>
<evidence type="ECO:0000259" key="5">
    <source>
        <dbReference type="Pfam" id="PF00135"/>
    </source>
</evidence>
<dbReference type="GO" id="GO:0052689">
    <property type="term" value="F:carboxylic ester hydrolase activity"/>
    <property type="evidence" value="ECO:0007669"/>
    <property type="project" value="UniProtKB-KW"/>
</dbReference>
<reference evidence="6" key="2">
    <citation type="journal article" date="2015" name="Genome Biol.">
        <title>Comparative genomics of Steinernema reveals deeply conserved gene regulatory networks.</title>
        <authorList>
            <person name="Dillman A.R."/>
            <person name="Macchietto M."/>
            <person name="Porter C.F."/>
            <person name="Rogers A."/>
            <person name="Williams B."/>
            <person name="Antoshechkin I."/>
            <person name="Lee M.M."/>
            <person name="Goodwin Z."/>
            <person name="Lu X."/>
            <person name="Lewis E.E."/>
            <person name="Goodrich-Blair H."/>
            <person name="Stock S.P."/>
            <person name="Adams B.J."/>
            <person name="Sternberg P.W."/>
            <person name="Mortazavi A."/>
        </authorList>
    </citation>
    <scope>NUCLEOTIDE SEQUENCE [LARGE SCALE GENOMIC DNA]</scope>
    <source>
        <strain evidence="6">ALL</strain>
    </source>
</reference>